<accession>A0A2M4C5V2</accession>
<evidence type="ECO:0000313" key="1">
    <source>
        <dbReference type="EMBL" id="MBW60712.1"/>
    </source>
</evidence>
<reference evidence="1" key="1">
    <citation type="submission" date="2018-01" db="EMBL/GenBank/DDBJ databases">
        <title>An insight into the sialome of Amazonian anophelines.</title>
        <authorList>
            <person name="Ribeiro J.M."/>
            <person name="Scarpassa V."/>
            <person name="Calvo E."/>
        </authorList>
    </citation>
    <scope>NUCLEOTIDE SEQUENCE</scope>
    <source>
        <tissue evidence="1">Salivary glands</tissue>
    </source>
</reference>
<name>A0A2M4C5V2_9DIPT</name>
<dbReference type="AlphaFoldDB" id="A0A2M4C5V2"/>
<sequence length="182" mass="19888">MKSSGLQRSLCSVCSLCCRFRLANSAPTFSMAASTLESSLSIGSSSVDGSTVSVHNFFSSAIVRVGQLVISSGPYFFSIRFESRCARVSRYRRASSNCCVSSVRMLKQASCLRLVLANCSASSTYDASRHTLIATSTSNRLHFWSFFRNSFSCAVRSRRVKQFSKSVVWSAVASPCSCIVCR</sequence>
<protein>
    <submittedName>
        <fullName evidence="1">Putative secreted protein</fullName>
    </submittedName>
</protein>
<dbReference type="EMBL" id="GGFJ01011571">
    <property type="protein sequence ID" value="MBW60712.1"/>
    <property type="molecule type" value="Transcribed_RNA"/>
</dbReference>
<organism evidence="1">
    <name type="scientific">Anopheles marajoara</name>
    <dbReference type="NCBI Taxonomy" id="58244"/>
    <lineage>
        <taxon>Eukaryota</taxon>
        <taxon>Metazoa</taxon>
        <taxon>Ecdysozoa</taxon>
        <taxon>Arthropoda</taxon>
        <taxon>Hexapoda</taxon>
        <taxon>Insecta</taxon>
        <taxon>Pterygota</taxon>
        <taxon>Neoptera</taxon>
        <taxon>Endopterygota</taxon>
        <taxon>Diptera</taxon>
        <taxon>Nematocera</taxon>
        <taxon>Culicoidea</taxon>
        <taxon>Culicidae</taxon>
        <taxon>Anophelinae</taxon>
        <taxon>Anopheles</taxon>
    </lineage>
</organism>
<proteinExistence type="predicted"/>